<evidence type="ECO:0000313" key="3">
    <source>
        <dbReference type="Proteomes" id="UP000480548"/>
    </source>
</evidence>
<comment type="caution">
    <text evidence="2">The sequence shown here is derived from an EMBL/GenBank/DDBJ whole genome shotgun (WGS) entry which is preliminary data.</text>
</comment>
<organism evidence="2 3">
    <name type="scientific">Orbilia oligospora</name>
    <name type="common">Nematode-trapping fungus</name>
    <name type="synonym">Arthrobotrys oligospora</name>
    <dbReference type="NCBI Taxonomy" id="2813651"/>
    <lineage>
        <taxon>Eukaryota</taxon>
        <taxon>Fungi</taxon>
        <taxon>Dikarya</taxon>
        <taxon>Ascomycota</taxon>
        <taxon>Pezizomycotina</taxon>
        <taxon>Orbiliomycetes</taxon>
        <taxon>Orbiliales</taxon>
        <taxon>Orbiliaceae</taxon>
        <taxon>Orbilia</taxon>
    </lineage>
</organism>
<evidence type="ECO:0000256" key="1">
    <source>
        <dbReference type="SAM" id="MobiDB-lite"/>
    </source>
</evidence>
<dbReference type="EMBL" id="WIQZ01000002">
    <property type="protein sequence ID" value="KAF3146705.1"/>
    <property type="molecule type" value="Genomic_DNA"/>
</dbReference>
<reference evidence="2 3" key="1">
    <citation type="submission" date="2019-06" db="EMBL/GenBank/DDBJ databases">
        <authorList>
            <person name="Palmer J.M."/>
        </authorList>
    </citation>
    <scope>NUCLEOTIDE SEQUENCE [LARGE SCALE GENOMIC DNA]</scope>
    <source>
        <strain evidence="2 3">TWF703</strain>
    </source>
</reference>
<accession>A0A7C8K593</accession>
<proteinExistence type="predicted"/>
<evidence type="ECO:0000313" key="2">
    <source>
        <dbReference type="EMBL" id="KAF3146705.1"/>
    </source>
</evidence>
<gene>
    <name evidence="2" type="ORF">TWF703_003976</name>
</gene>
<name>A0A7C8K593_ORBOL</name>
<feature type="region of interest" description="Disordered" evidence="1">
    <location>
        <begin position="80"/>
        <end position="117"/>
    </location>
</feature>
<feature type="compositionally biased region" description="Acidic residues" evidence="1">
    <location>
        <begin position="90"/>
        <end position="112"/>
    </location>
</feature>
<protein>
    <submittedName>
        <fullName evidence="2">Uncharacterized protein</fullName>
    </submittedName>
</protein>
<dbReference type="AlphaFoldDB" id="A0A7C8K593"/>
<sequence length="214" mass="23826">MSHSLYIVTYDRGTHWDTGLVKAYHWAFLIELSPSTGLKHQLRGMPGAYYYPGPEAADPRIEEPGRSIMINTNNFIKKKSVVGKEGGGGDGEEKEAEGEEEEEEEEGEEEEVVNGLSRDESAAQIVVAKLEIGSVEQSRLGEFEKACREAYVEKEEVQGGEGGWNCQEWCLGLLEGLKGKDLGKDVWYGKEELKGWLKEKDHSTMALSHESIDS</sequence>
<dbReference type="Proteomes" id="UP000480548">
    <property type="component" value="Unassembled WGS sequence"/>
</dbReference>